<dbReference type="PANTHER" id="PTHR30574:SF1">
    <property type="entry name" value="SULPHUR TRANSPORT DOMAIN-CONTAINING PROTEIN"/>
    <property type="match status" value="1"/>
</dbReference>
<proteinExistence type="inferred from homology"/>
<comment type="subcellular location">
    <subcellularLocation>
        <location evidence="1">Cell inner membrane</location>
        <topology evidence="1">Multi-pass membrane protein</topology>
    </subcellularLocation>
</comment>
<feature type="transmembrane region" description="Helical" evidence="9">
    <location>
        <begin position="56"/>
        <end position="76"/>
    </location>
</feature>
<comment type="similarity">
    <text evidence="8">Belongs to the TsuA/YedE (TC 9.B.102) family.</text>
</comment>
<name>A0A5J5GCC3_9RHOB</name>
<organism evidence="10 11">
    <name type="scientific">Histidinibacterium aquaticum</name>
    <dbReference type="NCBI Taxonomy" id="2613962"/>
    <lineage>
        <taxon>Bacteria</taxon>
        <taxon>Pseudomonadati</taxon>
        <taxon>Pseudomonadota</taxon>
        <taxon>Alphaproteobacteria</taxon>
        <taxon>Rhodobacterales</taxon>
        <taxon>Paracoccaceae</taxon>
        <taxon>Histidinibacterium</taxon>
    </lineage>
</organism>
<feature type="transmembrane region" description="Helical" evidence="9">
    <location>
        <begin position="6"/>
        <end position="28"/>
    </location>
</feature>
<evidence type="ECO:0000256" key="8">
    <source>
        <dbReference type="ARBA" id="ARBA00035655"/>
    </source>
</evidence>
<reference evidence="10 11" key="1">
    <citation type="submission" date="2019-09" db="EMBL/GenBank/DDBJ databases">
        <authorList>
            <person name="Park J.-S."/>
            <person name="Choi H.-J."/>
        </authorList>
    </citation>
    <scope>NUCLEOTIDE SEQUENCE [LARGE SCALE GENOMIC DNA]</scope>
    <source>
        <strain evidence="10 11">176SS1-4</strain>
    </source>
</reference>
<keyword evidence="5 9" id="KW-0812">Transmembrane</keyword>
<comment type="caution">
    <text evidence="10">The sequence shown here is derived from an EMBL/GenBank/DDBJ whole genome shotgun (WGS) entry which is preliminary data.</text>
</comment>
<sequence>MTETITPWLWGFAGGGLIGLAAATYLLLNGRIMGASGIVGGLVDGSARGDDATERWFFLAGLLGVPAVLAFLAGGADTHATSNLAVLAAGGLLVGLGTRIANGCTSGHGVCGISRLSLRGIVATVFYIGAGGLTVVLFRHLLGVI</sequence>
<dbReference type="GO" id="GO:0005886">
    <property type="term" value="C:plasma membrane"/>
    <property type="evidence" value="ECO:0007669"/>
    <property type="project" value="UniProtKB-SubCell"/>
</dbReference>
<evidence type="ECO:0000256" key="6">
    <source>
        <dbReference type="ARBA" id="ARBA00022989"/>
    </source>
</evidence>
<evidence type="ECO:0000256" key="9">
    <source>
        <dbReference type="SAM" id="Phobius"/>
    </source>
</evidence>
<evidence type="ECO:0000256" key="1">
    <source>
        <dbReference type="ARBA" id="ARBA00004429"/>
    </source>
</evidence>
<evidence type="ECO:0000256" key="2">
    <source>
        <dbReference type="ARBA" id="ARBA00022448"/>
    </source>
</evidence>
<keyword evidence="6 9" id="KW-1133">Transmembrane helix</keyword>
<gene>
    <name evidence="10" type="ORF">F3S47_17095</name>
</gene>
<evidence type="ECO:0000256" key="4">
    <source>
        <dbReference type="ARBA" id="ARBA00022519"/>
    </source>
</evidence>
<evidence type="ECO:0000256" key="3">
    <source>
        <dbReference type="ARBA" id="ARBA00022475"/>
    </source>
</evidence>
<dbReference type="PANTHER" id="PTHR30574">
    <property type="entry name" value="INNER MEMBRANE PROTEIN YEDE"/>
    <property type="match status" value="1"/>
</dbReference>
<keyword evidence="2" id="KW-0813">Transport</keyword>
<feature type="transmembrane region" description="Helical" evidence="9">
    <location>
        <begin position="82"/>
        <end position="101"/>
    </location>
</feature>
<keyword evidence="3" id="KW-1003">Cell membrane</keyword>
<accession>A0A5J5GCC3</accession>
<evidence type="ECO:0000256" key="5">
    <source>
        <dbReference type="ARBA" id="ARBA00022692"/>
    </source>
</evidence>
<dbReference type="EMBL" id="VYQE01000006">
    <property type="protein sequence ID" value="KAA9005620.1"/>
    <property type="molecule type" value="Genomic_DNA"/>
</dbReference>
<keyword evidence="11" id="KW-1185">Reference proteome</keyword>
<dbReference type="Proteomes" id="UP000326554">
    <property type="component" value="Unassembled WGS sequence"/>
</dbReference>
<keyword evidence="4" id="KW-0997">Cell inner membrane</keyword>
<protein>
    <submittedName>
        <fullName evidence="10">YeeE/YedE family protein</fullName>
    </submittedName>
</protein>
<dbReference type="Pfam" id="PF04143">
    <property type="entry name" value="Sulf_transp"/>
    <property type="match status" value="1"/>
</dbReference>
<keyword evidence="7 9" id="KW-0472">Membrane</keyword>
<feature type="transmembrane region" description="Helical" evidence="9">
    <location>
        <begin position="121"/>
        <end position="142"/>
    </location>
</feature>
<dbReference type="RefSeq" id="WP_150446526.1">
    <property type="nucleotide sequence ID" value="NZ_VYQE01000006.1"/>
</dbReference>
<evidence type="ECO:0000313" key="11">
    <source>
        <dbReference type="Proteomes" id="UP000326554"/>
    </source>
</evidence>
<dbReference type="AlphaFoldDB" id="A0A5J5GCC3"/>
<evidence type="ECO:0000313" key="10">
    <source>
        <dbReference type="EMBL" id="KAA9005620.1"/>
    </source>
</evidence>
<dbReference type="InterPro" id="IPR007272">
    <property type="entry name" value="Sulf_transp_TsuA/YedE"/>
</dbReference>
<evidence type="ECO:0000256" key="7">
    <source>
        <dbReference type="ARBA" id="ARBA00023136"/>
    </source>
</evidence>